<keyword evidence="1" id="KW-1133">Transmembrane helix</keyword>
<organism evidence="2 3">
    <name type="scientific">Orchesella cincta</name>
    <name type="common">Springtail</name>
    <name type="synonym">Podura cincta</name>
    <dbReference type="NCBI Taxonomy" id="48709"/>
    <lineage>
        <taxon>Eukaryota</taxon>
        <taxon>Metazoa</taxon>
        <taxon>Ecdysozoa</taxon>
        <taxon>Arthropoda</taxon>
        <taxon>Hexapoda</taxon>
        <taxon>Collembola</taxon>
        <taxon>Entomobryomorpha</taxon>
        <taxon>Entomobryoidea</taxon>
        <taxon>Orchesellidae</taxon>
        <taxon>Orchesellinae</taxon>
        <taxon>Orchesella</taxon>
    </lineage>
</organism>
<feature type="transmembrane region" description="Helical" evidence="1">
    <location>
        <begin position="113"/>
        <end position="132"/>
    </location>
</feature>
<evidence type="ECO:0000256" key="1">
    <source>
        <dbReference type="SAM" id="Phobius"/>
    </source>
</evidence>
<keyword evidence="3" id="KW-1185">Reference proteome</keyword>
<protein>
    <submittedName>
        <fullName evidence="2">Uncharacterized protein</fullName>
    </submittedName>
</protein>
<keyword evidence="1" id="KW-0812">Transmembrane</keyword>
<feature type="transmembrane region" description="Helical" evidence="1">
    <location>
        <begin position="12"/>
        <end position="43"/>
    </location>
</feature>
<comment type="caution">
    <text evidence="2">The sequence shown here is derived from an EMBL/GenBank/DDBJ whole genome shotgun (WGS) entry which is preliminary data.</text>
</comment>
<keyword evidence="1" id="KW-0472">Membrane</keyword>
<feature type="transmembrane region" description="Helical" evidence="1">
    <location>
        <begin position="87"/>
        <end position="107"/>
    </location>
</feature>
<gene>
    <name evidence="2" type="ORF">Ocin01_16742</name>
</gene>
<dbReference type="AlphaFoldDB" id="A0A1D2MAH7"/>
<accession>A0A1D2MAH7</accession>
<name>A0A1D2MAH7_ORCCI</name>
<reference evidence="2 3" key="1">
    <citation type="journal article" date="2016" name="Genome Biol. Evol.">
        <title>Gene Family Evolution Reflects Adaptation to Soil Environmental Stressors in the Genome of the Collembolan Orchesella cincta.</title>
        <authorList>
            <person name="Faddeeva-Vakhrusheva A."/>
            <person name="Derks M.F."/>
            <person name="Anvar S.Y."/>
            <person name="Agamennone V."/>
            <person name="Suring W."/>
            <person name="Smit S."/>
            <person name="van Straalen N.M."/>
            <person name="Roelofs D."/>
        </authorList>
    </citation>
    <scope>NUCLEOTIDE SEQUENCE [LARGE SCALE GENOMIC DNA]</scope>
    <source>
        <tissue evidence="2">Mixed pool</tissue>
    </source>
</reference>
<proteinExistence type="predicted"/>
<dbReference type="EMBL" id="LJIJ01002282">
    <property type="protein sequence ID" value="ODM89939.1"/>
    <property type="molecule type" value="Genomic_DNA"/>
</dbReference>
<evidence type="ECO:0000313" key="2">
    <source>
        <dbReference type="EMBL" id="ODM89939.1"/>
    </source>
</evidence>
<feature type="transmembrane region" description="Helical" evidence="1">
    <location>
        <begin position="55"/>
        <end position="80"/>
    </location>
</feature>
<sequence>MGCCSDTVTIVLLAIFDAISTALLFGIYSVVFLFKSFVLFFAGDDDALDEDRFDATYYVALSLLIIYLFLDIVLITAAAIKNKLCGWIWIVGSTGIAAVLIVGAWVLMNEVVAGLMTAWILAFKALSIFVVLKFVQNINKHNTTAVNTLDAQPSIAVISSHSVYVLPQQQIPRVDIKSKYSKQENCAQPIVEVPPPSYTELHLETGET</sequence>
<dbReference type="Proteomes" id="UP000094527">
    <property type="component" value="Unassembled WGS sequence"/>
</dbReference>
<evidence type="ECO:0000313" key="3">
    <source>
        <dbReference type="Proteomes" id="UP000094527"/>
    </source>
</evidence>